<feature type="compositionally biased region" description="Basic residues" evidence="1">
    <location>
        <begin position="24"/>
        <end position="44"/>
    </location>
</feature>
<evidence type="ECO:0000256" key="1">
    <source>
        <dbReference type="SAM" id="MobiDB-lite"/>
    </source>
</evidence>
<feature type="compositionally biased region" description="Low complexity" evidence="1">
    <location>
        <begin position="389"/>
        <end position="403"/>
    </location>
</feature>
<accession>A0A9Q8UQW4</accession>
<reference evidence="2" key="1">
    <citation type="submission" date="2021-12" db="EMBL/GenBank/DDBJ databases">
        <authorList>
            <person name="Zaccaron A."/>
            <person name="Stergiopoulos I."/>
        </authorList>
    </citation>
    <scope>NUCLEOTIDE SEQUENCE</scope>
    <source>
        <strain evidence="2">Race5_Kim</strain>
    </source>
</reference>
<evidence type="ECO:0000313" key="3">
    <source>
        <dbReference type="Proteomes" id="UP000756132"/>
    </source>
</evidence>
<dbReference type="RefSeq" id="XP_047763457.1">
    <property type="nucleotide sequence ID" value="XM_047906286.1"/>
</dbReference>
<feature type="compositionally biased region" description="Polar residues" evidence="1">
    <location>
        <begin position="301"/>
        <end position="332"/>
    </location>
</feature>
<dbReference type="EMBL" id="CP090168">
    <property type="protein sequence ID" value="UJO19091.1"/>
    <property type="molecule type" value="Genomic_DNA"/>
</dbReference>
<dbReference type="Proteomes" id="UP000756132">
    <property type="component" value="Chromosome 6"/>
</dbReference>
<evidence type="ECO:0000313" key="2">
    <source>
        <dbReference type="EMBL" id="UJO19091.1"/>
    </source>
</evidence>
<feature type="compositionally biased region" description="Low complexity" evidence="1">
    <location>
        <begin position="333"/>
        <end position="344"/>
    </location>
</feature>
<dbReference type="AlphaFoldDB" id="A0A9Q8UQW4"/>
<proteinExistence type="predicted"/>
<organism evidence="2 3">
    <name type="scientific">Passalora fulva</name>
    <name type="common">Tomato leaf mold</name>
    <name type="synonym">Cladosporium fulvum</name>
    <dbReference type="NCBI Taxonomy" id="5499"/>
    <lineage>
        <taxon>Eukaryota</taxon>
        <taxon>Fungi</taxon>
        <taxon>Dikarya</taxon>
        <taxon>Ascomycota</taxon>
        <taxon>Pezizomycotina</taxon>
        <taxon>Dothideomycetes</taxon>
        <taxon>Dothideomycetidae</taxon>
        <taxon>Mycosphaerellales</taxon>
        <taxon>Mycosphaerellaceae</taxon>
        <taxon>Fulvia</taxon>
    </lineage>
</organism>
<feature type="region of interest" description="Disordered" evidence="1">
    <location>
        <begin position="296"/>
        <end position="419"/>
    </location>
</feature>
<keyword evidence="3" id="KW-1185">Reference proteome</keyword>
<feature type="compositionally biased region" description="Low complexity" evidence="1">
    <location>
        <begin position="366"/>
        <end position="382"/>
    </location>
</feature>
<sequence>MAPRKKAKRRDVNTEPKPTQAQRNRMKITKRHKKNVKRQGQHSKTYRKLQDLLSLAIPLGCNSKSNSKWAVSKIFAVDDLLECYAQLKMLLKLAEGTKLSFHEICLLCLAELGLRDFSLDELDADRALELVRDETLSQSLPEYKNLFKNVVKNAALKKKKEANPDMADAIDDFIKNELEYEDMEPDNEFDFERARHGIRHHLNHAHREEDKFPAFTDSEQRKLHEDLLVHHLNNAMYYETQLASHNRPYLLTQAWLSRIGPDGIRCAERWRALLGSRNDHVAPCMEGVEYDGATDYESEGEQVQQSTHTGYSTTTLQGEDTDTGATSERTQNTGGATATGASTGRIFSSTSTMPPPQPNGNRRVIAATGAKKGRTAADGTSSSPPPFTFPAKPTASADASATSESERRSQSARGLWHRATAKRYFEASVTALESYRCYKGQ</sequence>
<reference evidence="2" key="2">
    <citation type="journal article" date="2022" name="Microb. Genom.">
        <title>A chromosome-scale genome assembly of the tomato pathogen Cladosporium fulvum reveals a compartmentalized genome architecture and the presence of a dispensable chromosome.</title>
        <authorList>
            <person name="Zaccaron A.Z."/>
            <person name="Chen L.H."/>
            <person name="Samaras A."/>
            <person name="Stergiopoulos I."/>
        </authorList>
    </citation>
    <scope>NUCLEOTIDE SEQUENCE</scope>
    <source>
        <strain evidence="2">Race5_Kim</strain>
    </source>
</reference>
<protein>
    <submittedName>
        <fullName evidence="2">Uncharacterized protein</fullName>
    </submittedName>
</protein>
<feature type="region of interest" description="Disordered" evidence="1">
    <location>
        <begin position="1"/>
        <end position="44"/>
    </location>
</feature>
<dbReference type="GeneID" id="71987016"/>
<gene>
    <name evidence="2" type="ORF">CLAFUR5_07138</name>
</gene>
<name>A0A9Q8UQW4_PASFU</name>
<dbReference type="KEGG" id="ffu:CLAFUR5_07138"/>